<evidence type="ECO:0000313" key="11">
    <source>
        <dbReference type="EMBL" id="KKR87653.1"/>
    </source>
</evidence>
<feature type="transmembrane region" description="Helical" evidence="9">
    <location>
        <begin position="170"/>
        <end position="187"/>
    </location>
</feature>
<feature type="transmembrane region" description="Helical" evidence="9">
    <location>
        <begin position="42"/>
        <end position="62"/>
    </location>
</feature>
<keyword evidence="5 9" id="KW-1133">Transmembrane helix</keyword>
<protein>
    <submittedName>
        <fullName evidence="11">Tetratricopeptide TPR_2 repeat protein</fullName>
    </submittedName>
</protein>
<evidence type="ECO:0000256" key="8">
    <source>
        <dbReference type="SAM" id="MobiDB-lite"/>
    </source>
</evidence>
<accession>A0A0G0UFI9</accession>
<feature type="transmembrane region" description="Helical" evidence="9">
    <location>
        <begin position="74"/>
        <end position="93"/>
    </location>
</feature>
<dbReference type="Proteomes" id="UP000033858">
    <property type="component" value="Unassembled WGS sequence"/>
</dbReference>
<evidence type="ECO:0000256" key="1">
    <source>
        <dbReference type="ARBA" id="ARBA00004141"/>
    </source>
</evidence>
<keyword evidence="3" id="KW-0677">Repeat</keyword>
<evidence type="ECO:0000256" key="7">
    <source>
        <dbReference type="PROSITE-ProRule" id="PRU00339"/>
    </source>
</evidence>
<feature type="transmembrane region" description="Helical" evidence="9">
    <location>
        <begin position="142"/>
        <end position="161"/>
    </location>
</feature>
<feature type="repeat" description="TPR" evidence="7">
    <location>
        <begin position="479"/>
        <end position="512"/>
    </location>
</feature>
<evidence type="ECO:0000256" key="9">
    <source>
        <dbReference type="SAM" id="Phobius"/>
    </source>
</evidence>
<feature type="domain" description="O-antigen ligase-related" evidence="10">
    <location>
        <begin position="147"/>
        <end position="271"/>
    </location>
</feature>
<dbReference type="PROSITE" id="PS50005">
    <property type="entry name" value="TPR"/>
    <property type="match status" value="1"/>
</dbReference>
<evidence type="ECO:0000256" key="3">
    <source>
        <dbReference type="ARBA" id="ARBA00022737"/>
    </source>
</evidence>
<keyword evidence="4 7" id="KW-0802">TPR repeat</keyword>
<dbReference type="AlphaFoldDB" id="A0A0G0UFI9"/>
<dbReference type="SUPFAM" id="SSF48452">
    <property type="entry name" value="TPR-like"/>
    <property type="match status" value="1"/>
</dbReference>
<sequence length="592" mass="64325">MPVFVLPLFPAVFVSPKLALLAVGVSAAILVWAVTSTIKGSLSFTLGEFDLAVAILILSYLVSTFVGKINKSEAFFFPGALSFILAGGVLYFLINQIKKSEKDGVNFALVASGVLLSLAIIIGETKILPQIPSFYFDPLGGVIPTALYLIVISIILITLFIKQKDLAKRAFLGISTLLIVITIALSVKDAWPRQQNSPRFLSFKTSWEVVIDSLKENPLWGVGPGNYLTAFSKYRPLSYNQTEFWNVKFASASNFYFTLITEIGLAGFAAIGFLLFLVYKKMSIPVVTIMILFAILPASPILIVLMFVLLAISSEQEKTVEAATGKVSSGILTGIIVAGIATLAFFGSKAFAAEIKFKKALDSLAANNAKATYDNLASAVRLSPKVDRYHASYSQVDMALASSIAAKKNLTEADRNNISQLIQHAINEGKLTVGLNPQRSGNWETLARIYRSVMPFAQGADNFAIQTFSQAIALDPISPNLRIALGGTYFALGRFDEAIESFKLATIAKPDFGNAHYNLAVAYREKKEFKKATEEMNIVLSLVGKDSADYETAMKELKNIEDLTPPQPVEETNVKPPITLPEEATPPTTPTL</sequence>
<reference evidence="11 12" key="1">
    <citation type="journal article" date="2015" name="Nature">
        <title>rRNA introns, odd ribosomes, and small enigmatic genomes across a large radiation of phyla.</title>
        <authorList>
            <person name="Brown C.T."/>
            <person name="Hug L.A."/>
            <person name="Thomas B.C."/>
            <person name="Sharon I."/>
            <person name="Castelle C.J."/>
            <person name="Singh A."/>
            <person name="Wilkins M.J."/>
            <person name="Williams K.H."/>
            <person name="Banfield J.F."/>
        </authorList>
    </citation>
    <scope>NUCLEOTIDE SEQUENCE [LARGE SCALE GENOMIC DNA]</scope>
</reference>
<evidence type="ECO:0000313" key="12">
    <source>
        <dbReference type="Proteomes" id="UP000033858"/>
    </source>
</evidence>
<evidence type="ECO:0000256" key="4">
    <source>
        <dbReference type="ARBA" id="ARBA00022803"/>
    </source>
</evidence>
<feature type="transmembrane region" description="Helical" evidence="9">
    <location>
        <begin position="255"/>
        <end position="279"/>
    </location>
</feature>
<feature type="transmembrane region" description="Helical" evidence="9">
    <location>
        <begin position="105"/>
        <end position="122"/>
    </location>
</feature>
<comment type="caution">
    <text evidence="11">The sequence shown here is derived from an EMBL/GenBank/DDBJ whole genome shotgun (WGS) entry which is preliminary data.</text>
</comment>
<dbReference type="SMART" id="SM00028">
    <property type="entry name" value="TPR"/>
    <property type="match status" value="2"/>
</dbReference>
<keyword evidence="2 9" id="KW-0812">Transmembrane</keyword>
<gene>
    <name evidence="11" type="ORF">UU32_C0004G0018</name>
</gene>
<dbReference type="InterPro" id="IPR011990">
    <property type="entry name" value="TPR-like_helical_dom_sf"/>
</dbReference>
<dbReference type="PANTHER" id="PTHR44943:SF8">
    <property type="entry name" value="TPR REPEAT-CONTAINING PROTEIN MJ0263"/>
    <property type="match status" value="1"/>
</dbReference>
<feature type="transmembrane region" description="Helical" evidence="9">
    <location>
        <begin position="331"/>
        <end position="352"/>
    </location>
</feature>
<name>A0A0G0UFI9_9BACT</name>
<dbReference type="PANTHER" id="PTHR44943">
    <property type="entry name" value="CELLULOSE SYNTHASE OPERON PROTEIN C"/>
    <property type="match status" value="1"/>
</dbReference>
<evidence type="ECO:0000256" key="5">
    <source>
        <dbReference type="ARBA" id="ARBA00022989"/>
    </source>
</evidence>
<feature type="compositionally biased region" description="Low complexity" evidence="8">
    <location>
        <begin position="576"/>
        <end position="586"/>
    </location>
</feature>
<comment type="subcellular location">
    <subcellularLocation>
        <location evidence="1">Membrane</location>
        <topology evidence="1">Multi-pass membrane protein</topology>
    </subcellularLocation>
</comment>
<evidence type="ECO:0000256" key="6">
    <source>
        <dbReference type="ARBA" id="ARBA00023136"/>
    </source>
</evidence>
<keyword evidence="6 9" id="KW-0472">Membrane</keyword>
<dbReference type="Gene3D" id="1.25.40.10">
    <property type="entry name" value="Tetratricopeptide repeat domain"/>
    <property type="match status" value="1"/>
</dbReference>
<dbReference type="EMBL" id="LCAE01000004">
    <property type="protein sequence ID" value="KKR87653.1"/>
    <property type="molecule type" value="Genomic_DNA"/>
</dbReference>
<dbReference type="InterPro" id="IPR051685">
    <property type="entry name" value="Ycf3/AcsC/BcsC/TPR_MFPF"/>
</dbReference>
<feature type="transmembrane region" description="Helical" evidence="9">
    <location>
        <begin position="286"/>
        <end position="311"/>
    </location>
</feature>
<dbReference type="Pfam" id="PF04932">
    <property type="entry name" value="Wzy_C"/>
    <property type="match status" value="1"/>
</dbReference>
<dbReference type="InterPro" id="IPR019734">
    <property type="entry name" value="TPR_rpt"/>
</dbReference>
<dbReference type="Pfam" id="PF13414">
    <property type="entry name" value="TPR_11"/>
    <property type="match status" value="1"/>
</dbReference>
<evidence type="ECO:0000259" key="10">
    <source>
        <dbReference type="Pfam" id="PF04932"/>
    </source>
</evidence>
<evidence type="ECO:0000256" key="2">
    <source>
        <dbReference type="ARBA" id="ARBA00022692"/>
    </source>
</evidence>
<feature type="region of interest" description="Disordered" evidence="8">
    <location>
        <begin position="561"/>
        <end position="592"/>
    </location>
</feature>
<organism evidence="11 12">
    <name type="scientific">Candidatus Woesebacteria bacterium GW2011_GWB1_41_10</name>
    <dbReference type="NCBI Taxonomy" id="1618577"/>
    <lineage>
        <taxon>Bacteria</taxon>
        <taxon>Candidatus Woeseibacteriota</taxon>
    </lineage>
</organism>
<dbReference type="GO" id="GO:0016020">
    <property type="term" value="C:membrane"/>
    <property type="evidence" value="ECO:0007669"/>
    <property type="project" value="UniProtKB-SubCell"/>
</dbReference>
<feature type="transmembrane region" description="Helical" evidence="9">
    <location>
        <begin position="12"/>
        <end position="35"/>
    </location>
</feature>
<proteinExistence type="predicted"/>
<dbReference type="InterPro" id="IPR007016">
    <property type="entry name" value="O-antigen_ligase-rel_domated"/>
</dbReference>